<dbReference type="Gene3D" id="3.20.20.100">
    <property type="entry name" value="NADP-dependent oxidoreductase domain"/>
    <property type="match status" value="1"/>
</dbReference>
<reference evidence="5" key="1">
    <citation type="submission" date="2020-09" db="EMBL/GenBank/DDBJ databases">
        <authorList>
            <person name="Kikuchi T."/>
        </authorList>
    </citation>
    <scope>NUCLEOTIDE SEQUENCE</scope>
    <source>
        <strain evidence="5">SH1</strain>
    </source>
</reference>
<feature type="active site" description="Proton donor" evidence="1">
    <location>
        <position position="62"/>
    </location>
</feature>
<name>A0A811KN97_9BILA</name>
<evidence type="ECO:0000256" key="3">
    <source>
        <dbReference type="PIRSR" id="PIRSR000097-3"/>
    </source>
</evidence>
<evidence type="ECO:0000256" key="1">
    <source>
        <dbReference type="PIRSR" id="PIRSR000097-1"/>
    </source>
</evidence>
<feature type="binding site" evidence="2">
    <location>
        <position position="124"/>
    </location>
    <ligand>
        <name>substrate</name>
    </ligand>
</feature>
<dbReference type="InterPro" id="IPR020471">
    <property type="entry name" value="AKR"/>
</dbReference>
<gene>
    <name evidence="5" type="ORF">BOKJ2_LOCUS6774</name>
</gene>
<dbReference type="InterPro" id="IPR018170">
    <property type="entry name" value="Aldo/ket_reductase_CS"/>
</dbReference>
<evidence type="ECO:0000256" key="2">
    <source>
        <dbReference type="PIRSR" id="PIRSR000097-2"/>
    </source>
</evidence>
<comment type="caution">
    <text evidence="5">The sequence shown here is derived from an EMBL/GenBank/DDBJ whole genome shotgun (WGS) entry which is preliminary data.</text>
</comment>
<sequence>MFCCADKNNIMSSIPYVKLSNGVKQPKVGLGTFMLTDKSVVKNAVFTALDNGYRLIDTATMYDNEEQLGEVLDDYFATKKLRRSEVFITSKLLYYHMTPEWTEKMIKESLKKLKTAYLDMYMIHLPFSFKCDKAGQPQLKNKKPIHDTTPIIDTWRVLEKYYKTGVFRAIGIANFNKSQLQYIWNEATVKPHCLQVESHIFWPNREIIDYAKCLGLTVTTYGNLGSQVQPEIKLMDVDVVRKLAEKYRKTAAQILLIHQIELGYCIIPKSQNPTRIKENINGIDFELSPGDVKKLDKIKDRIKFYRFEDGIGHPEYPWPLMQVQSNL</sequence>
<dbReference type="InterPro" id="IPR023210">
    <property type="entry name" value="NADP_OxRdtase_dom"/>
</dbReference>
<dbReference type="EMBL" id="CAJFCW020000003">
    <property type="protein sequence ID" value="CAG9106664.1"/>
    <property type="molecule type" value="Genomic_DNA"/>
</dbReference>
<dbReference type="InterPro" id="IPR036812">
    <property type="entry name" value="NAD(P)_OxRdtase_dom_sf"/>
</dbReference>
<evidence type="ECO:0000313" key="6">
    <source>
        <dbReference type="Proteomes" id="UP000614601"/>
    </source>
</evidence>
<dbReference type="SUPFAM" id="SSF51430">
    <property type="entry name" value="NAD(P)-linked oxidoreductase"/>
    <property type="match status" value="1"/>
</dbReference>
<dbReference type="PIRSF" id="PIRSF000097">
    <property type="entry name" value="AKR"/>
    <property type="match status" value="1"/>
</dbReference>
<dbReference type="OrthoDB" id="416253at2759"/>
<protein>
    <recommendedName>
        <fullName evidence="4">NADP-dependent oxidoreductase domain-containing protein</fullName>
    </recommendedName>
</protein>
<dbReference type="Pfam" id="PF00248">
    <property type="entry name" value="Aldo_ket_red"/>
    <property type="match status" value="1"/>
</dbReference>
<organism evidence="5 6">
    <name type="scientific">Bursaphelenchus okinawaensis</name>
    <dbReference type="NCBI Taxonomy" id="465554"/>
    <lineage>
        <taxon>Eukaryota</taxon>
        <taxon>Metazoa</taxon>
        <taxon>Ecdysozoa</taxon>
        <taxon>Nematoda</taxon>
        <taxon>Chromadorea</taxon>
        <taxon>Rhabditida</taxon>
        <taxon>Tylenchina</taxon>
        <taxon>Tylenchomorpha</taxon>
        <taxon>Aphelenchoidea</taxon>
        <taxon>Aphelenchoididae</taxon>
        <taxon>Bursaphelenchus</taxon>
    </lineage>
</organism>
<feature type="site" description="Lowers pKa of active site Tyr" evidence="3">
    <location>
        <position position="91"/>
    </location>
</feature>
<evidence type="ECO:0000259" key="4">
    <source>
        <dbReference type="Pfam" id="PF00248"/>
    </source>
</evidence>
<evidence type="ECO:0000313" key="5">
    <source>
        <dbReference type="EMBL" id="CAD5216811.1"/>
    </source>
</evidence>
<accession>A0A811KN97</accession>
<keyword evidence="6" id="KW-1185">Reference proteome</keyword>
<dbReference type="PRINTS" id="PR00069">
    <property type="entry name" value="ALDKETRDTASE"/>
</dbReference>
<dbReference type="Proteomes" id="UP000783686">
    <property type="component" value="Unassembled WGS sequence"/>
</dbReference>
<proteinExistence type="predicted"/>
<dbReference type="GO" id="GO:0016491">
    <property type="term" value="F:oxidoreductase activity"/>
    <property type="evidence" value="ECO:0007669"/>
    <property type="project" value="InterPro"/>
</dbReference>
<dbReference type="Proteomes" id="UP000614601">
    <property type="component" value="Unassembled WGS sequence"/>
</dbReference>
<dbReference type="AlphaFoldDB" id="A0A811KN97"/>
<dbReference type="EMBL" id="CAJFDH010000003">
    <property type="protein sequence ID" value="CAD5216811.1"/>
    <property type="molecule type" value="Genomic_DNA"/>
</dbReference>
<dbReference type="PANTHER" id="PTHR11732">
    <property type="entry name" value="ALDO/KETO REDUCTASE"/>
    <property type="match status" value="1"/>
</dbReference>
<dbReference type="PROSITE" id="PS00798">
    <property type="entry name" value="ALDOKETO_REDUCTASE_1"/>
    <property type="match status" value="1"/>
</dbReference>
<feature type="domain" description="NADP-dependent oxidoreductase" evidence="4">
    <location>
        <begin position="27"/>
        <end position="299"/>
    </location>
</feature>